<dbReference type="CDD" id="cd09218">
    <property type="entry name" value="TLP-PA"/>
    <property type="match status" value="1"/>
</dbReference>
<gene>
    <name evidence="4" type="ORF">DM860_004788</name>
</gene>
<dbReference type="PIRSF" id="PIRSF002703">
    <property type="entry name" value="Thaumatin"/>
    <property type="match status" value="1"/>
</dbReference>
<feature type="disulfide bond" evidence="2">
    <location>
        <begin position="166"/>
        <end position="183"/>
    </location>
</feature>
<feature type="chain" id="PRO_5016368699" description="Thaumatin-like protein 1" evidence="3">
    <location>
        <begin position="27"/>
        <end position="310"/>
    </location>
</feature>
<organism evidence="4 5">
    <name type="scientific">Cuscuta australis</name>
    <dbReference type="NCBI Taxonomy" id="267555"/>
    <lineage>
        <taxon>Eukaryota</taxon>
        <taxon>Viridiplantae</taxon>
        <taxon>Streptophyta</taxon>
        <taxon>Embryophyta</taxon>
        <taxon>Tracheophyta</taxon>
        <taxon>Spermatophyta</taxon>
        <taxon>Magnoliopsida</taxon>
        <taxon>eudicotyledons</taxon>
        <taxon>Gunneridae</taxon>
        <taxon>Pentapetalae</taxon>
        <taxon>asterids</taxon>
        <taxon>lamiids</taxon>
        <taxon>Solanales</taxon>
        <taxon>Convolvulaceae</taxon>
        <taxon>Cuscuteae</taxon>
        <taxon>Cuscuta</taxon>
        <taxon>Cuscuta subgen. Grammica</taxon>
        <taxon>Cuscuta sect. Cleistogrammica</taxon>
    </lineage>
</organism>
<feature type="disulfide bond" evidence="2">
    <location>
        <begin position="158"/>
        <end position="220"/>
    </location>
</feature>
<dbReference type="InterPro" id="IPR037176">
    <property type="entry name" value="Osmotin/thaumatin-like_sf"/>
</dbReference>
<dbReference type="AlphaFoldDB" id="A0A328DQ82"/>
<feature type="disulfide bond" evidence="2">
    <location>
        <begin position="197"/>
        <end position="207"/>
    </location>
</feature>
<dbReference type="PROSITE" id="PS00316">
    <property type="entry name" value="THAUMATIN_1"/>
    <property type="match status" value="1"/>
</dbReference>
<evidence type="ECO:0000313" key="5">
    <source>
        <dbReference type="Proteomes" id="UP000249390"/>
    </source>
</evidence>
<dbReference type="PRINTS" id="PR00347">
    <property type="entry name" value="THAUMATIN"/>
</dbReference>
<evidence type="ECO:0000256" key="2">
    <source>
        <dbReference type="PIRSR" id="PIRSR002703-1"/>
    </source>
</evidence>
<dbReference type="Pfam" id="PF00314">
    <property type="entry name" value="Thaumatin"/>
    <property type="match status" value="1"/>
</dbReference>
<accession>A0A328DQ82</accession>
<feature type="disulfide bond" evidence="2">
    <location>
        <begin position="35"/>
        <end position="247"/>
    </location>
</feature>
<feature type="disulfide bond" evidence="2">
    <location>
        <begin position="83"/>
        <end position="93"/>
    </location>
</feature>
<feature type="disulfide bond" evidence="2">
    <location>
        <begin position="153"/>
        <end position="237"/>
    </location>
</feature>
<dbReference type="FunFam" id="2.60.110.10:FF:000001">
    <property type="entry name" value="THAUMATIN-LIKE PROTEIN 1"/>
    <property type="match status" value="1"/>
</dbReference>
<feature type="signal peptide" evidence="3">
    <location>
        <begin position="1"/>
        <end position="26"/>
    </location>
</feature>
<dbReference type="PANTHER" id="PTHR31048">
    <property type="entry name" value="OS03G0233200 PROTEIN"/>
    <property type="match status" value="1"/>
</dbReference>
<sequence length="310" mass="31530">MAPSFLQLSLRILPLCFLLSSSPVSPATFTVVNQCDYTVWPGILTGAGTSPLSPTGFSLGPGESQSLTVPPSWSGRLWGRSGCSNDPTGKFSCVTGDCGSGVPECNGSGAKPPATLAEFTLNGSGGQDFYDVSLVDGYNLPMQVAPKGGTGSCSVTDCPADVNSFCPAELRMTAAGNDQPVACRSACEAFGSAEYCCNGDHGTPDTCVPSEYAQTFKRACPLAYSYAYDDHTSTFTCTGADYVITFCPSSSPSEKTSGGQNTTTGGGGGGGTGGGLIISGGVSAAAPSPLGIWALLMFVPAILQQLIHAQ</sequence>
<keyword evidence="2" id="KW-1015">Disulfide bond</keyword>
<evidence type="ECO:0000256" key="3">
    <source>
        <dbReference type="SAM" id="SignalP"/>
    </source>
</evidence>
<feature type="disulfide bond" evidence="2">
    <location>
        <begin position="98"/>
        <end position="105"/>
    </location>
</feature>
<feature type="disulfide bond" evidence="2">
    <location>
        <begin position="187"/>
        <end position="196"/>
    </location>
</feature>
<dbReference type="InterPro" id="IPR001938">
    <property type="entry name" value="Thaumatin"/>
</dbReference>
<keyword evidence="1 3" id="KW-0732">Signal</keyword>
<evidence type="ECO:0000256" key="1">
    <source>
        <dbReference type="ARBA" id="ARBA00022729"/>
    </source>
</evidence>
<evidence type="ECO:0000313" key="4">
    <source>
        <dbReference type="EMBL" id="RAL46509.1"/>
    </source>
</evidence>
<proteinExistence type="predicted"/>
<name>A0A328DQ82_9ASTE</name>
<protein>
    <recommendedName>
        <fullName evidence="6">Thaumatin-like protein 1</fullName>
    </recommendedName>
</protein>
<dbReference type="EMBL" id="NQVE01000122">
    <property type="protein sequence ID" value="RAL46509.1"/>
    <property type="molecule type" value="Genomic_DNA"/>
</dbReference>
<dbReference type="SMART" id="SM00205">
    <property type="entry name" value="THN"/>
    <property type="match status" value="1"/>
</dbReference>
<dbReference type="PROSITE" id="PS51367">
    <property type="entry name" value="THAUMATIN_2"/>
    <property type="match status" value="1"/>
</dbReference>
<evidence type="ECO:0008006" key="6">
    <source>
        <dbReference type="Google" id="ProtNLM"/>
    </source>
</evidence>
<dbReference type="SUPFAM" id="SSF49870">
    <property type="entry name" value="Osmotin, thaumatin-like protein"/>
    <property type="match status" value="1"/>
</dbReference>
<dbReference type="Proteomes" id="UP000249390">
    <property type="component" value="Unassembled WGS sequence"/>
</dbReference>
<comment type="caution">
    <text evidence="4">The sequence shown here is derived from an EMBL/GenBank/DDBJ whole genome shotgun (WGS) entry which is preliminary data.</text>
</comment>
<keyword evidence="5" id="KW-1185">Reference proteome</keyword>
<reference evidence="4 5" key="1">
    <citation type="submission" date="2018-06" db="EMBL/GenBank/DDBJ databases">
        <title>The Genome of Cuscuta australis (Dodder) Provides Insight into the Evolution of Plant Parasitism.</title>
        <authorList>
            <person name="Liu H."/>
        </authorList>
    </citation>
    <scope>NUCLEOTIDE SEQUENCE [LARGE SCALE GENOMIC DNA]</scope>
    <source>
        <strain evidence="5">cv. Yunnan</strain>
        <tissue evidence="4">Vines</tissue>
    </source>
</reference>
<dbReference type="InterPro" id="IPR017949">
    <property type="entry name" value="Thaumatin_CS"/>
</dbReference>
<dbReference type="Gene3D" id="2.60.110.10">
    <property type="entry name" value="Thaumatin"/>
    <property type="match status" value="1"/>
</dbReference>